<organism evidence="2 3">
    <name type="scientific">Heliomicrobium undosum</name>
    <dbReference type="NCBI Taxonomy" id="121734"/>
    <lineage>
        <taxon>Bacteria</taxon>
        <taxon>Bacillati</taxon>
        <taxon>Bacillota</taxon>
        <taxon>Clostridia</taxon>
        <taxon>Eubacteriales</taxon>
        <taxon>Heliobacteriaceae</taxon>
        <taxon>Heliomicrobium</taxon>
    </lineage>
</organism>
<dbReference type="EMBL" id="WXEY01000005">
    <property type="protein sequence ID" value="MZP29413.1"/>
    <property type="molecule type" value="Genomic_DNA"/>
</dbReference>
<keyword evidence="1" id="KW-1133">Transmembrane helix</keyword>
<keyword evidence="3" id="KW-1185">Reference proteome</keyword>
<keyword evidence="1" id="KW-0812">Transmembrane</keyword>
<name>A0A845KZX5_9FIRM</name>
<dbReference type="AlphaFoldDB" id="A0A845KZX5"/>
<comment type="caution">
    <text evidence="2">The sequence shown here is derived from an EMBL/GenBank/DDBJ whole genome shotgun (WGS) entry which is preliminary data.</text>
</comment>
<sequence>MFQDAEIWRFYLFLLKELASFVLSLALDTAGFLAGQIGFWLLLALCLLGAGLRSLRQRRLRQRLEMMKKAPDDA</sequence>
<dbReference type="OrthoDB" id="9911557at2"/>
<proteinExistence type="predicted"/>
<evidence type="ECO:0000313" key="2">
    <source>
        <dbReference type="EMBL" id="MZP29413.1"/>
    </source>
</evidence>
<protein>
    <submittedName>
        <fullName evidence="2">Uncharacterized protein</fullName>
    </submittedName>
</protein>
<feature type="transmembrane region" description="Helical" evidence="1">
    <location>
        <begin position="33"/>
        <end position="52"/>
    </location>
</feature>
<reference evidence="2 3" key="1">
    <citation type="submission" date="2020-01" db="EMBL/GenBank/DDBJ databases">
        <title>Whole-genome sequence of Heliobacterium undosum DSM 13378.</title>
        <authorList>
            <person name="Kyndt J.A."/>
            <person name="Meyer T.E."/>
        </authorList>
    </citation>
    <scope>NUCLEOTIDE SEQUENCE [LARGE SCALE GENOMIC DNA]</scope>
    <source>
        <strain evidence="2 3">DSM 13378</strain>
    </source>
</reference>
<keyword evidence="1" id="KW-0472">Membrane</keyword>
<feature type="transmembrane region" description="Helical" evidence="1">
    <location>
        <begin position="7"/>
        <end position="27"/>
    </location>
</feature>
<evidence type="ECO:0000256" key="1">
    <source>
        <dbReference type="SAM" id="Phobius"/>
    </source>
</evidence>
<evidence type="ECO:0000313" key="3">
    <source>
        <dbReference type="Proteomes" id="UP000463470"/>
    </source>
</evidence>
<gene>
    <name evidence="2" type="ORF">GTO91_06810</name>
</gene>
<accession>A0A845KZX5</accession>
<dbReference type="RefSeq" id="WP_161256814.1">
    <property type="nucleotide sequence ID" value="NZ_WXEY01000005.1"/>
</dbReference>
<dbReference type="Proteomes" id="UP000463470">
    <property type="component" value="Unassembled WGS sequence"/>
</dbReference>